<dbReference type="RefSeq" id="WP_227119269.1">
    <property type="nucleotide sequence ID" value="NZ_LT598928.1"/>
</dbReference>
<feature type="chain" id="PRO_5013030187" evidence="1">
    <location>
        <begin position="27"/>
        <end position="344"/>
    </location>
</feature>
<dbReference type="PANTHER" id="PTHR30535">
    <property type="entry name" value="VITAMIN B12-BINDING PROTEIN"/>
    <property type="match status" value="1"/>
</dbReference>
<dbReference type="EMBL" id="FLUP01000002">
    <property type="protein sequence ID" value="SBW11319.1"/>
    <property type="molecule type" value="Genomic_DNA"/>
</dbReference>
<reference evidence="3" key="1">
    <citation type="submission" date="2016-04" db="EMBL/GenBank/DDBJ databases">
        <authorList>
            <person name="Evans L.H."/>
            <person name="Alamgir A."/>
            <person name="Owens N."/>
            <person name="Weber N.D."/>
            <person name="Virtaneva K."/>
            <person name="Barbian K."/>
            <person name="Babar A."/>
            <person name="Rosenke K."/>
        </authorList>
    </citation>
    <scope>NUCLEOTIDE SEQUENCE</scope>
    <source>
        <strain evidence="3">92-2</strain>
    </source>
</reference>
<evidence type="ECO:0000256" key="1">
    <source>
        <dbReference type="SAM" id="SignalP"/>
    </source>
</evidence>
<dbReference type="PROSITE" id="PS50983">
    <property type="entry name" value="FE_B12_PBP"/>
    <property type="match status" value="1"/>
</dbReference>
<keyword evidence="1" id="KW-0732">Signal</keyword>
<organism evidence="3">
    <name type="scientific">uncultured Desulfovibrio sp</name>
    <dbReference type="NCBI Taxonomy" id="167968"/>
    <lineage>
        <taxon>Bacteria</taxon>
        <taxon>Pseudomonadati</taxon>
        <taxon>Thermodesulfobacteriota</taxon>
        <taxon>Desulfovibrionia</taxon>
        <taxon>Desulfovibrionales</taxon>
        <taxon>Desulfovibrionaceae</taxon>
        <taxon>Desulfovibrio</taxon>
        <taxon>environmental samples</taxon>
    </lineage>
</organism>
<dbReference type="Pfam" id="PF01497">
    <property type="entry name" value="Peripla_BP_2"/>
    <property type="match status" value="1"/>
</dbReference>
<dbReference type="InterPro" id="IPR050902">
    <property type="entry name" value="ABC_Transporter_SBP"/>
</dbReference>
<proteinExistence type="predicted"/>
<dbReference type="SUPFAM" id="SSF53807">
    <property type="entry name" value="Helical backbone' metal receptor"/>
    <property type="match status" value="1"/>
</dbReference>
<dbReference type="Gene3D" id="1.20.58.2180">
    <property type="match status" value="1"/>
</dbReference>
<feature type="signal peptide" evidence="1">
    <location>
        <begin position="1"/>
        <end position="26"/>
    </location>
</feature>
<dbReference type="Gene3D" id="3.40.50.1980">
    <property type="entry name" value="Nitrogenase molybdenum iron protein domain"/>
    <property type="match status" value="2"/>
</dbReference>
<dbReference type="AlphaFoldDB" id="A0A212KI52"/>
<sequence length="344" mass="38442">MQIRRTFLFWAVLMFAAFLPCTGAGAAEATPPAVSGDARSVYCPTPPSAFTLYAFAPELLAAWNTPLRDYEKKFIPPQYHDLPILGGWYGQGFIPDREMLLASGIKKAFYLSMSMHDHLPIEQTLTSLGMQVSTAQGGSMKDMAACFLTMGRLYNREQRGQSLAAYADATLNRVAAAMKDLPSERRARVYVALEANGLASVCKDSERSEVLEAAGADSVHMCPPGTENAQLKVTFEQVMAYNPDVVLVFHPNLMRRIRTDPQWSALPAVQAGRVYFIPRGPFSWIERPATYMRLMGVQWLANLLHPDLYAVDIKAESRRFMKLFFNLDLSDAQINELFEPYGTF</sequence>
<accession>A0A212KI52</accession>
<dbReference type="InterPro" id="IPR002491">
    <property type="entry name" value="ABC_transptr_periplasmic_BD"/>
</dbReference>
<dbReference type="PANTHER" id="PTHR30535:SF34">
    <property type="entry name" value="MOLYBDATE-BINDING PROTEIN MOLA"/>
    <property type="match status" value="1"/>
</dbReference>
<gene>
    <name evidence="3" type="ORF">KM92DES2_20027</name>
</gene>
<evidence type="ECO:0000313" key="3">
    <source>
        <dbReference type="EMBL" id="SBW11319.1"/>
    </source>
</evidence>
<feature type="domain" description="Fe/B12 periplasmic-binding" evidence="2">
    <location>
        <begin position="40"/>
        <end position="308"/>
    </location>
</feature>
<protein>
    <submittedName>
        <fullName evidence="3">Periplasmic binding protein</fullName>
    </submittedName>
</protein>
<name>A0A212KI52_9BACT</name>
<evidence type="ECO:0000259" key="2">
    <source>
        <dbReference type="PROSITE" id="PS50983"/>
    </source>
</evidence>